<comment type="caution">
    <text evidence="3">The sequence shown here is derived from an EMBL/GenBank/DDBJ whole genome shotgun (WGS) entry which is preliminary data.</text>
</comment>
<evidence type="ECO:0008006" key="5">
    <source>
        <dbReference type="Google" id="ProtNLM"/>
    </source>
</evidence>
<name>A0ABV6PG18_9SPHN</name>
<feature type="compositionally biased region" description="Low complexity" evidence="1">
    <location>
        <begin position="251"/>
        <end position="261"/>
    </location>
</feature>
<evidence type="ECO:0000256" key="1">
    <source>
        <dbReference type="SAM" id="MobiDB-lite"/>
    </source>
</evidence>
<evidence type="ECO:0000256" key="2">
    <source>
        <dbReference type="SAM" id="SignalP"/>
    </source>
</evidence>
<feature type="region of interest" description="Disordered" evidence="1">
    <location>
        <begin position="206"/>
        <end position="267"/>
    </location>
</feature>
<gene>
    <name evidence="3" type="ORF">ACFFF7_05105</name>
</gene>
<reference evidence="3 4" key="1">
    <citation type="submission" date="2024-09" db="EMBL/GenBank/DDBJ databases">
        <authorList>
            <person name="Sun Q."/>
            <person name="Mori K."/>
        </authorList>
    </citation>
    <scope>NUCLEOTIDE SEQUENCE [LARGE SCALE GENOMIC DNA]</scope>
    <source>
        <strain evidence="3 4">NCAIM B.02537</strain>
    </source>
</reference>
<proteinExistence type="predicted"/>
<sequence length="267" mass="28623">MIRSAFALVCLFAAMPATACSVVRTYRVPTNLELAGKAELIVLGRVIGGQKMSDGTMDGVKIVIQPLSALKGALPPAPITLPGLSLAPDRFAILSNPYELHQAHPLSYIGGCIRYMFPMGTTALFFLSKEDGKWRPAGGPFSRWAEDALDPQGPWPLLTGLYVRAAILPEAERKALLEAERARYAANAADPVSRLIAADIERQLKGPEKPWNDQMQDMMATPEPADPSTTSSASAQSAARQAALDARDAAEAAAAELQAQAKSKRRK</sequence>
<dbReference type="EMBL" id="JBHLTL010000001">
    <property type="protein sequence ID" value="MFC0588785.1"/>
    <property type="molecule type" value="Genomic_DNA"/>
</dbReference>
<dbReference type="RefSeq" id="WP_379480274.1">
    <property type="nucleotide sequence ID" value="NZ_JBHLTL010000001.1"/>
</dbReference>
<feature type="chain" id="PRO_5047184409" description="Lipoprotein" evidence="2">
    <location>
        <begin position="20"/>
        <end position="267"/>
    </location>
</feature>
<keyword evidence="4" id="KW-1185">Reference proteome</keyword>
<protein>
    <recommendedName>
        <fullName evidence="5">Lipoprotein</fullName>
    </recommendedName>
</protein>
<accession>A0ABV6PG18</accession>
<evidence type="ECO:0000313" key="4">
    <source>
        <dbReference type="Proteomes" id="UP001589943"/>
    </source>
</evidence>
<organism evidence="3 4">
    <name type="scientific">Novosphingobium aquiterrae</name>
    <dbReference type="NCBI Taxonomy" id="624388"/>
    <lineage>
        <taxon>Bacteria</taxon>
        <taxon>Pseudomonadati</taxon>
        <taxon>Pseudomonadota</taxon>
        <taxon>Alphaproteobacteria</taxon>
        <taxon>Sphingomonadales</taxon>
        <taxon>Sphingomonadaceae</taxon>
        <taxon>Novosphingobium</taxon>
    </lineage>
</organism>
<feature type="compositionally biased region" description="Low complexity" evidence="1">
    <location>
        <begin position="220"/>
        <end position="244"/>
    </location>
</feature>
<dbReference type="Proteomes" id="UP001589943">
    <property type="component" value="Unassembled WGS sequence"/>
</dbReference>
<keyword evidence="2" id="KW-0732">Signal</keyword>
<feature type="signal peptide" evidence="2">
    <location>
        <begin position="1"/>
        <end position="19"/>
    </location>
</feature>
<evidence type="ECO:0000313" key="3">
    <source>
        <dbReference type="EMBL" id="MFC0588785.1"/>
    </source>
</evidence>